<name>A0ABU5DQV9_9BURK</name>
<gene>
    <name evidence="1" type="ORF">SNE35_29680</name>
</gene>
<proteinExistence type="predicted"/>
<dbReference type="Proteomes" id="UP001285263">
    <property type="component" value="Unassembled WGS sequence"/>
</dbReference>
<evidence type="ECO:0000313" key="2">
    <source>
        <dbReference type="Proteomes" id="UP001285263"/>
    </source>
</evidence>
<evidence type="ECO:0008006" key="3">
    <source>
        <dbReference type="Google" id="ProtNLM"/>
    </source>
</evidence>
<accession>A0ABU5DQV9</accession>
<reference evidence="1 2" key="1">
    <citation type="submission" date="2023-11" db="EMBL/GenBank/DDBJ databases">
        <title>Paucibacter sp. nov., isolated from fresh soil in Korea.</title>
        <authorList>
            <person name="Le N.T.T."/>
        </authorList>
    </citation>
    <scope>NUCLEOTIDE SEQUENCE [LARGE SCALE GENOMIC DNA]</scope>
    <source>
        <strain evidence="1 2">R3-3</strain>
    </source>
</reference>
<keyword evidence="2" id="KW-1185">Reference proteome</keyword>
<protein>
    <recommendedName>
        <fullName evidence="3">HEAT repeat domain-containing protein</fullName>
    </recommendedName>
</protein>
<sequence>MAHTPQSVQQRMMDALSLGRDLQANDYPESELIASAETLGASALLGDFVELLLVQWSDLDDQAAAVKAICGGLKRNVHRDAFIHAVDALAESDLDDFAPFARALDARTGDEDSPLHIRVEAVAGLTRLALRSPQWTTFAGAGVLRLLSVDDEWVKAKLCRLTSILHDQLAWDQAIESLKALTSCAACAAEARQELGFVEMASAFGSDDLVSMSVHLAQSASWFSQSAHYAEDAPRARMYGAVAGALAQSLNAGAGGALDVASLADDIQFVVHYCPPRAGAVWLAPPAEAELEWIPLLATQDGSAAPDPLSLLAGAIQVFEKVRSVQVIIKGRREFRVPPLSRLSERAREVGLARSWLRSSAASGLTADGRARLEAMLKPPGDSPGKH</sequence>
<evidence type="ECO:0000313" key="1">
    <source>
        <dbReference type="EMBL" id="MDY0748706.1"/>
    </source>
</evidence>
<dbReference type="EMBL" id="JAXCLA010000011">
    <property type="protein sequence ID" value="MDY0748706.1"/>
    <property type="molecule type" value="Genomic_DNA"/>
</dbReference>
<organism evidence="1 2">
    <name type="scientific">Roseateles agri</name>
    <dbReference type="NCBI Taxonomy" id="3098619"/>
    <lineage>
        <taxon>Bacteria</taxon>
        <taxon>Pseudomonadati</taxon>
        <taxon>Pseudomonadota</taxon>
        <taxon>Betaproteobacteria</taxon>
        <taxon>Burkholderiales</taxon>
        <taxon>Sphaerotilaceae</taxon>
        <taxon>Roseateles</taxon>
    </lineage>
</organism>
<dbReference type="RefSeq" id="WP_320426673.1">
    <property type="nucleotide sequence ID" value="NZ_JAXCLA010000011.1"/>
</dbReference>
<comment type="caution">
    <text evidence="1">The sequence shown here is derived from an EMBL/GenBank/DDBJ whole genome shotgun (WGS) entry which is preliminary data.</text>
</comment>